<evidence type="ECO:0000313" key="4">
    <source>
        <dbReference type="EMBL" id="CAG9323369.1"/>
    </source>
</evidence>
<keyword evidence="5" id="KW-1185">Reference proteome</keyword>
<dbReference type="PANTHER" id="PTHR44068">
    <property type="entry name" value="ZGC:194242"/>
    <property type="match status" value="1"/>
</dbReference>
<feature type="transmembrane region" description="Helical" evidence="2">
    <location>
        <begin position="32"/>
        <end position="52"/>
    </location>
</feature>
<evidence type="ECO:0000256" key="1">
    <source>
        <dbReference type="ARBA" id="ARBA00022679"/>
    </source>
</evidence>
<evidence type="ECO:0000259" key="3">
    <source>
        <dbReference type="Pfam" id="PF08241"/>
    </source>
</evidence>
<proteinExistence type="predicted"/>
<gene>
    <name evidence="4" type="ORF">BSTOLATCC_MIC33268</name>
</gene>
<dbReference type="PANTHER" id="PTHR44068:SF11">
    <property type="entry name" value="GERANYL DIPHOSPHATE 2-C-METHYLTRANSFERASE"/>
    <property type="match status" value="1"/>
</dbReference>
<evidence type="ECO:0000256" key="2">
    <source>
        <dbReference type="SAM" id="Phobius"/>
    </source>
</evidence>
<organism evidence="4 5">
    <name type="scientific">Blepharisma stoltei</name>
    <dbReference type="NCBI Taxonomy" id="1481888"/>
    <lineage>
        <taxon>Eukaryota</taxon>
        <taxon>Sar</taxon>
        <taxon>Alveolata</taxon>
        <taxon>Ciliophora</taxon>
        <taxon>Postciliodesmatophora</taxon>
        <taxon>Heterotrichea</taxon>
        <taxon>Heterotrichida</taxon>
        <taxon>Blepharismidae</taxon>
        <taxon>Blepharisma</taxon>
    </lineage>
</organism>
<dbReference type="InterPro" id="IPR013216">
    <property type="entry name" value="Methyltransf_11"/>
</dbReference>
<keyword evidence="2" id="KW-0812">Transmembrane</keyword>
<keyword evidence="2" id="KW-0472">Membrane</keyword>
<dbReference type="InterPro" id="IPR050447">
    <property type="entry name" value="Erg6_SMT_methyltransf"/>
</dbReference>
<name>A0AAU9JR60_9CILI</name>
<dbReference type="Proteomes" id="UP001162131">
    <property type="component" value="Unassembled WGS sequence"/>
</dbReference>
<dbReference type="Pfam" id="PF08241">
    <property type="entry name" value="Methyltransf_11"/>
    <property type="match status" value="1"/>
</dbReference>
<feature type="transmembrane region" description="Helical" evidence="2">
    <location>
        <begin position="5"/>
        <end position="26"/>
    </location>
</feature>
<dbReference type="CDD" id="cd02440">
    <property type="entry name" value="AdoMet_MTases"/>
    <property type="match status" value="1"/>
</dbReference>
<comment type="caution">
    <text evidence="4">The sequence shown here is derived from an EMBL/GenBank/DDBJ whole genome shotgun (WGS) entry which is preliminary data.</text>
</comment>
<dbReference type="SUPFAM" id="SSF53335">
    <property type="entry name" value="S-adenosyl-L-methionine-dependent methyltransferases"/>
    <property type="match status" value="1"/>
</dbReference>
<protein>
    <recommendedName>
        <fullName evidence="3">Methyltransferase type 11 domain-containing protein</fullName>
    </recommendedName>
</protein>
<dbReference type="GO" id="GO:0008757">
    <property type="term" value="F:S-adenosylmethionine-dependent methyltransferase activity"/>
    <property type="evidence" value="ECO:0007669"/>
    <property type="project" value="InterPro"/>
</dbReference>
<reference evidence="4" key="1">
    <citation type="submission" date="2021-09" db="EMBL/GenBank/DDBJ databases">
        <authorList>
            <consortium name="AG Swart"/>
            <person name="Singh M."/>
            <person name="Singh A."/>
            <person name="Seah K."/>
            <person name="Emmerich C."/>
        </authorList>
    </citation>
    <scope>NUCLEOTIDE SEQUENCE</scope>
    <source>
        <strain evidence="4">ATCC30299</strain>
    </source>
</reference>
<dbReference type="InterPro" id="IPR029063">
    <property type="entry name" value="SAM-dependent_MTases_sf"/>
</dbReference>
<dbReference type="Gene3D" id="3.40.50.150">
    <property type="entry name" value="Vaccinia Virus protein VP39"/>
    <property type="match status" value="1"/>
</dbReference>
<keyword evidence="1" id="KW-0808">Transferase</keyword>
<evidence type="ECO:0000313" key="5">
    <source>
        <dbReference type="Proteomes" id="UP001162131"/>
    </source>
</evidence>
<keyword evidence="2" id="KW-1133">Transmembrane helix</keyword>
<sequence>MWAWIIGISAVLIVLFTSPIWVPILLFTTPFILLWAGIIYGILRLLGLWGTVAKQGTRFYDWLFFKSDKPRKFLWQQFYNFLCWMFPQEEWKTMNYGYAINTETGFTIYLDPEEESERFSYQLYHYMATGFKKIPNLNGLKVLEVGCGRGGGLAYVLKYLKPASAVGVDYSKQQVEFCKKTHTGHNINFVWGDAEHIPAEDQSIDVVLNVESSHCYGNIKAFITEVNRILRPGGHFFITDFLYENDLAAYEEALGSTEMKLQEKQDITDNVLLSLNFDSKRRSRMILNRTPRLLHPILKRFSGVEGSNIYTQMKSRESVYVAYHLVKPKKSEE</sequence>
<accession>A0AAU9JR60</accession>
<dbReference type="AlphaFoldDB" id="A0AAU9JR60"/>
<dbReference type="EMBL" id="CAJZBQ010000033">
    <property type="protein sequence ID" value="CAG9323369.1"/>
    <property type="molecule type" value="Genomic_DNA"/>
</dbReference>
<feature type="domain" description="Methyltransferase type 11" evidence="3">
    <location>
        <begin position="143"/>
        <end position="238"/>
    </location>
</feature>